<dbReference type="InterPro" id="IPR020234">
    <property type="entry name" value="Mite_allergen_group-7"/>
</dbReference>
<dbReference type="Proteomes" id="UP000694920">
    <property type="component" value="Unplaced"/>
</dbReference>
<evidence type="ECO:0000313" key="2">
    <source>
        <dbReference type="RefSeq" id="XP_015587249.1"/>
    </source>
</evidence>
<dbReference type="Gene3D" id="3.15.10.50">
    <property type="match status" value="1"/>
</dbReference>
<reference evidence="2" key="1">
    <citation type="submission" date="2025-08" db="UniProtKB">
        <authorList>
            <consortium name="RefSeq"/>
        </authorList>
    </citation>
    <scope>IDENTIFICATION</scope>
</reference>
<dbReference type="GeneID" id="107263983"/>
<accession>A0AAJ7BIZ2</accession>
<dbReference type="Gene3D" id="3.15.10.30">
    <property type="entry name" value="Haemolymph juvenile hormone binding protein"/>
    <property type="match status" value="1"/>
</dbReference>
<dbReference type="AlphaFoldDB" id="A0AAJ7BIZ2"/>
<dbReference type="RefSeq" id="XP_015587249.1">
    <property type="nucleotide sequence ID" value="XM_015731763.2"/>
</dbReference>
<sequence length="435" mass="48530">MDVFRVQNPALLQAIVWGKNQFESTITRGFTNEAVRRSIRHNATVQYPIRDVFFNVANTHVELTDLNLLREPNFRFTAVNSNLELLSLDVKIDVGNLQISGKFFVNNQALNNLLPISTTGNLQISCENVKAEGLIGMYPIEDSFLTNNYGLKYTAEKVIVKILYQNNDKEVNVELDKDRIEETIAAQLWMDLSVVLSKTLKKYLDEVIVELSVCELLQGEEELVDSLKSHKKAISVVANDIFDKIIANANNRINELNSAQISAPDINASFTRNVAAVTTTGRFEARNGWFRNLATLRRNGDVTVSLENNSIVILGTVGLNELKIGYDQYSAKFMDVGPTGSIETTVGSNAALFKFVIEKSEDGVSVRLAEFKITDISKIEAHVTGLGGLNWLASKISTWTAGTLRWNIAPVVEENIKRNVNDVLKNFQVDTILKK</sequence>
<gene>
    <name evidence="2" type="primary">LOC107263983</name>
</gene>
<dbReference type="InterPro" id="IPR038602">
    <property type="entry name" value="Mite_allergen_7_sf"/>
</dbReference>
<proteinExistence type="predicted"/>
<dbReference type="InterPro" id="IPR038606">
    <property type="entry name" value="To_sf"/>
</dbReference>
<protein>
    <submittedName>
        <fullName evidence="2">Uncharacterized protein LOC107263983</fullName>
    </submittedName>
</protein>
<evidence type="ECO:0000313" key="1">
    <source>
        <dbReference type="Proteomes" id="UP000694920"/>
    </source>
</evidence>
<dbReference type="Pfam" id="PF16984">
    <property type="entry name" value="Grp7_allergen"/>
    <property type="match status" value="1"/>
</dbReference>
<dbReference type="KEGG" id="ccin:107263983"/>
<keyword evidence="1" id="KW-1185">Reference proteome</keyword>
<name>A0AAJ7BIZ2_CEPCN</name>
<organism evidence="1 2">
    <name type="scientific">Cephus cinctus</name>
    <name type="common">Wheat stem sawfly</name>
    <dbReference type="NCBI Taxonomy" id="211228"/>
    <lineage>
        <taxon>Eukaryota</taxon>
        <taxon>Metazoa</taxon>
        <taxon>Ecdysozoa</taxon>
        <taxon>Arthropoda</taxon>
        <taxon>Hexapoda</taxon>
        <taxon>Insecta</taxon>
        <taxon>Pterygota</taxon>
        <taxon>Neoptera</taxon>
        <taxon>Endopterygota</taxon>
        <taxon>Hymenoptera</taxon>
        <taxon>Cephoidea</taxon>
        <taxon>Cephidae</taxon>
        <taxon>Cephus</taxon>
    </lineage>
</organism>